<evidence type="ECO:0000313" key="4">
    <source>
        <dbReference type="Proteomes" id="UP000188159"/>
    </source>
</evidence>
<proteinExistence type="predicted"/>
<reference evidence="2 3" key="1">
    <citation type="submission" date="2015-09" db="EMBL/GenBank/DDBJ databases">
        <authorList>
            <consortium name="Pathogen Informatics"/>
        </authorList>
    </citation>
    <scope>NUCLEOTIDE SEQUENCE [LARGE SCALE GENOMIC DNA]</scope>
    <source>
        <strain evidence="2 3">2789STDY5608868</strain>
    </source>
</reference>
<dbReference type="EMBL" id="CYXT01000015">
    <property type="protein sequence ID" value="CUN01389.1"/>
    <property type="molecule type" value="Genomic_DNA"/>
</dbReference>
<accession>A0A173TH01</accession>
<evidence type="ECO:0000313" key="3">
    <source>
        <dbReference type="Proteomes" id="UP000095598"/>
    </source>
</evidence>
<organism evidence="2 3">
    <name type="scientific">Anaerostipes hadrus</name>
    <dbReference type="NCBI Taxonomy" id="649756"/>
    <lineage>
        <taxon>Bacteria</taxon>
        <taxon>Bacillati</taxon>
        <taxon>Bacillota</taxon>
        <taxon>Clostridia</taxon>
        <taxon>Lachnospirales</taxon>
        <taxon>Lachnospiraceae</taxon>
        <taxon>Anaerostipes</taxon>
    </lineage>
</organism>
<dbReference type="Pfam" id="PF06257">
    <property type="entry name" value="VEG"/>
    <property type="match status" value="1"/>
</dbReference>
<evidence type="ECO:0000313" key="2">
    <source>
        <dbReference type="EMBL" id="CUN01389.1"/>
    </source>
</evidence>
<dbReference type="Proteomes" id="UP000095598">
    <property type="component" value="Unassembled WGS sequence"/>
</dbReference>
<dbReference type="Gene3D" id="2.30.30.100">
    <property type="match status" value="1"/>
</dbReference>
<dbReference type="Proteomes" id="UP000188159">
    <property type="component" value="Chromosome"/>
</dbReference>
<dbReference type="RefSeq" id="WP_055258928.1">
    <property type="nucleotide sequence ID" value="NZ_CACRSX010000039.1"/>
</dbReference>
<protein>
    <submittedName>
        <fullName evidence="2">Uncharacterized protein conserved in bacteria</fullName>
    </submittedName>
</protein>
<sequence>MTQLDLNRVRQSIKNQIGSKIKISANRGRHKFVTAKGVITQTYPNIFLVELENTDGNDQNKTVSFSYQDVITRDVRMMLLEN</sequence>
<dbReference type="EMBL" id="CP012098">
    <property type="protein sequence ID" value="AQP39271.1"/>
    <property type="molecule type" value="Genomic_DNA"/>
</dbReference>
<dbReference type="GO" id="GO:0006355">
    <property type="term" value="P:regulation of DNA-templated transcription"/>
    <property type="evidence" value="ECO:0007669"/>
    <property type="project" value="InterPro"/>
</dbReference>
<dbReference type="PANTHER" id="PTHR40026:SF1">
    <property type="entry name" value="PROTEIN VEG"/>
    <property type="match status" value="1"/>
</dbReference>
<reference evidence="1 4" key="2">
    <citation type="journal article" date="2016" name="Sci. Rep.">
        <title>Accelerated dysbiosis of gut microbiota during aggravation of DSS-induced colitis by a butyrate-producing bacterium.</title>
        <authorList>
            <person name="Zhang Q."/>
            <person name="Wu Y."/>
            <person name="Wang J."/>
            <person name="Wu G."/>
            <person name="Long W."/>
            <person name="Xue Z."/>
            <person name="Wang L."/>
            <person name="Zhang X."/>
            <person name="Pang X."/>
            <person name="Zhao Y."/>
            <person name="Zhao L."/>
            <person name="Zhang C."/>
        </authorList>
    </citation>
    <scope>NUCLEOTIDE SEQUENCE [LARGE SCALE GENOMIC DNA]</scope>
    <source>
        <strain evidence="1 4">BPB5</strain>
    </source>
</reference>
<gene>
    <name evidence="1" type="ORF">DO83_06440</name>
    <name evidence="2" type="ORF">ERS852425_02050</name>
</gene>
<dbReference type="AlphaFoldDB" id="A0A173TH01"/>
<evidence type="ECO:0000313" key="1">
    <source>
        <dbReference type="EMBL" id="AQP39271.1"/>
    </source>
</evidence>
<dbReference type="PANTHER" id="PTHR40026">
    <property type="entry name" value="PROTEIN VEG"/>
    <property type="match status" value="1"/>
</dbReference>
<name>A0A173TH01_ANAHA</name>
<dbReference type="InterPro" id="IPR009366">
    <property type="entry name" value="Protein_Veg"/>
</dbReference>